<dbReference type="SUPFAM" id="SSF52283">
    <property type="entry name" value="Formate/glycerate dehydrogenase catalytic domain-like"/>
    <property type="match status" value="1"/>
</dbReference>
<reference evidence="7 8" key="1">
    <citation type="submission" date="2018-03" db="EMBL/GenBank/DDBJ databases">
        <title>Genomic Encyclopedia of Archaeal and Bacterial Type Strains, Phase II (KMG-II): from individual species to whole genera.</title>
        <authorList>
            <person name="Goeker M."/>
        </authorList>
    </citation>
    <scope>NUCLEOTIDE SEQUENCE [LARGE SCALE GENOMIC DNA]</scope>
    <source>
        <strain evidence="7 8">DSM 100346</strain>
    </source>
</reference>
<dbReference type="GO" id="GO:0016616">
    <property type="term" value="F:oxidoreductase activity, acting on the CH-OH group of donors, NAD or NADP as acceptor"/>
    <property type="evidence" value="ECO:0007669"/>
    <property type="project" value="InterPro"/>
</dbReference>
<dbReference type="SUPFAM" id="SSF51735">
    <property type="entry name" value="NAD(P)-binding Rossmann-fold domains"/>
    <property type="match status" value="1"/>
</dbReference>
<dbReference type="OrthoDB" id="1522997at2"/>
<proteinExistence type="inferred from homology"/>
<dbReference type="PANTHER" id="PTHR43026">
    <property type="entry name" value="2-HYDROXYACID DEHYDROGENASE HOMOLOG 1-RELATED"/>
    <property type="match status" value="1"/>
</dbReference>
<comment type="caution">
    <text evidence="7">The sequence shown here is derived from an EMBL/GenBank/DDBJ whole genome shotgun (WGS) entry which is preliminary data.</text>
</comment>
<evidence type="ECO:0000259" key="6">
    <source>
        <dbReference type="Pfam" id="PF02826"/>
    </source>
</evidence>
<evidence type="ECO:0000256" key="4">
    <source>
        <dbReference type="RuleBase" id="RU003719"/>
    </source>
</evidence>
<dbReference type="GO" id="GO:0051287">
    <property type="term" value="F:NAD binding"/>
    <property type="evidence" value="ECO:0007669"/>
    <property type="project" value="InterPro"/>
</dbReference>
<feature type="domain" description="D-isomer specific 2-hydroxyacid dehydrogenase NAD-binding" evidence="6">
    <location>
        <begin position="110"/>
        <end position="297"/>
    </location>
</feature>
<dbReference type="Gene3D" id="3.40.50.720">
    <property type="entry name" value="NAD(P)-binding Rossmann-like Domain"/>
    <property type="match status" value="2"/>
</dbReference>
<keyword evidence="2 4" id="KW-0560">Oxidoreductase</keyword>
<dbReference type="CDD" id="cd12183">
    <property type="entry name" value="LDH_like_2"/>
    <property type="match status" value="1"/>
</dbReference>
<gene>
    <name evidence="7" type="ORF">CLV98_104214</name>
</gene>
<dbReference type="Pfam" id="PF02826">
    <property type="entry name" value="2-Hacid_dh_C"/>
    <property type="match status" value="1"/>
</dbReference>
<dbReference type="InterPro" id="IPR036291">
    <property type="entry name" value="NAD(P)-bd_dom_sf"/>
</dbReference>
<dbReference type="InterPro" id="IPR058205">
    <property type="entry name" value="D-LDH-like"/>
</dbReference>
<evidence type="ECO:0000313" key="7">
    <source>
        <dbReference type="EMBL" id="PWJ58355.1"/>
    </source>
</evidence>
<organism evidence="7 8">
    <name type="scientific">Dyadobacter jejuensis</name>
    <dbReference type="NCBI Taxonomy" id="1082580"/>
    <lineage>
        <taxon>Bacteria</taxon>
        <taxon>Pseudomonadati</taxon>
        <taxon>Bacteroidota</taxon>
        <taxon>Cytophagia</taxon>
        <taxon>Cytophagales</taxon>
        <taxon>Spirosomataceae</taxon>
        <taxon>Dyadobacter</taxon>
    </lineage>
</organism>
<dbReference type="Proteomes" id="UP000245880">
    <property type="component" value="Unassembled WGS sequence"/>
</dbReference>
<dbReference type="InterPro" id="IPR029753">
    <property type="entry name" value="D-isomer_DH_CS"/>
</dbReference>
<dbReference type="EMBL" id="QGDT01000004">
    <property type="protein sequence ID" value="PWJ58355.1"/>
    <property type="molecule type" value="Genomic_DNA"/>
</dbReference>
<accession>A0A316AKP2</accession>
<dbReference type="InterPro" id="IPR006140">
    <property type="entry name" value="D-isomer_DH_NAD-bd"/>
</dbReference>
<feature type="domain" description="D-isomer specific 2-hydroxyacid dehydrogenase catalytic" evidence="5">
    <location>
        <begin position="4"/>
        <end position="328"/>
    </location>
</feature>
<name>A0A316AKP2_9BACT</name>
<evidence type="ECO:0000259" key="5">
    <source>
        <dbReference type="Pfam" id="PF00389"/>
    </source>
</evidence>
<sequence length="332" mass="36640">MQIAFFNTKSYDKTYFNQSTFLKNHQITYFEVPLNLQTAKLAEGFDGVCVFVNDVLDEATLKKLAGIGVKIIALRCAGFNNVDLEAAHRLSLPVVRVPAYSPESVAEHAVALILTLNRKTHRAYNRVREGNFSIEHLTGFNLFNKTIGVIGTGLIGASFCKIMLGFGCKVLAYDIQENPSLVAEGVSYTSLRELFAQTDVLSLHCPLIPATTHLINAETISQMKPGVMIINTSRGGLVDTKAAIEGLKTGQIGYLGIDVYEQEANLFFKDHADNVIQDDVIARLISFPNVLVTGHLGFFTQEALEEIAHITLQNLTEFEEHIPLTNQVKLPK</sequence>
<dbReference type="PANTHER" id="PTHR43026:SF1">
    <property type="entry name" value="2-HYDROXYACID DEHYDROGENASE HOMOLOG 1-RELATED"/>
    <property type="match status" value="1"/>
</dbReference>
<keyword evidence="8" id="KW-1185">Reference proteome</keyword>
<evidence type="ECO:0000256" key="1">
    <source>
        <dbReference type="ARBA" id="ARBA00005854"/>
    </source>
</evidence>
<evidence type="ECO:0000256" key="2">
    <source>
        <dbReference type="ARBA" id="ARBA00023002"/>
    </source>
</evidence>
<comment type="similarity">
    <text evidence="1 4">Belongs to the D-isomer specific 2-hydroxyacid dehydrogenase family.</text>
</comment>
<evidence type="ECO:0000256" key="3">
    <source>
        <dbReference type="ARBA" id="ARBA00023027"/>
    </source>
</evidence>
<evidence type="ECO:0000313" key="8">
    <source>
        <dbReference type="Proteomes" id="UP000245880"/>
    </source>
</evidence>
<dbReference type="Pfam" id="PF00389">
    <property type="entry name" value="2-Hacid_dh"/>
    <property type="match status" value="1"/>
</dbReference>
<dbReference type="PROSITE" id="PS00671">
    <property type="entry name" value="D_2_HYDROXYACID_DH_3"/>
    <property type="match status" value="1"/>
</dbReference>
<dbReference type="RefSeq" id="WP_109674437.1">
    <property type="nucleotide sequence ID" value="NZ_QGDT01000004.1"/>
</dbReference>
<dbReference type="AlphaFoldDB" id="A0A316AKP2"/>
<dbReference type="InterPro" id="IPR006139">
    <property type="entry name" value="D-isomer_2_OHA_DH_cat_dom"/>
</dbReference>
<keyword evidence="3" id="KW-0520">NAD</keyword>
<protein>
    <submittedName>
        <fullName evidence="7">D-lactate dehydrogenase</fullName>
    </submittedName>
</protein>